<proteinExistence type="predicted"/>
<dbReference type="OrthoDB" id="2669066at2759"/>
<dbReference type="AlphaFoldDB" id="A0A2R6NV25"/>
<feature type="compositionally biased region" description="Low complexity" evidence="1">
    <location>
        <begin position="1"/>
        <end position="15"/>
    </location>
</feature>
<feature type="compositionally biased region" description="Basic and acidic residues" evidence="1">
    <location>
        <begin position="347"/>
        <end position="365"/>
    </location>
</feature>
<feature type="compositionally biased region" description="Basic residues" evidence="1">
    <location>
        <begin position="374"/>
        <end position="387"/>
    </location>
</feature>
<feature type="region of interest" description="Disordered" evidence="1">
    <location>
        <begin position="1"/>
        <end position="31"/>
    </location>
</feature>
<gene>
    <name evidence="2" type="ORF">PHLCEN_2v7961</name>
</gene>
<comment type="caution">
    <text evidence="2">The sequence shown here is derived from an EMBL/GenBank/DDBJ whole genome shotgun (WGS) entry which is preliminary data.</text>
</comment>
<evidence type="ECO:0000313" key="3">
    <source>
        <dbReference type="Proteomes" id="UP000186601"/>
    </source>
</evidence>
<evidence type="ECO:0000313" key="2">
    <source>
        <dbReference type="EMBL" id="PSR77304.1"/>
    </source>
</evidence>
<evidence type="ECO:0000256" key="1">
    <source>
        <dbReference type="SAM" id="MobiDB-lite"/>
    </source>
</evidence>
<reference evidence="2 3" key="1">
    <citation type="submission" date="2018-02" db="EMBL/GenBank/DDBJ databases">
        <title>Genome sequence of the basidiomycete white-rot fungus Phlebia centrifuga.</title>
        <authorList>
            <person name="Granchi Z."/>
            <person name="Peng M."/>
            <person name="de Vries R.P."/>
            <person name="Hilden K."/>
            <person name="Makela M.R."/>
            <person name="Grigoriev I."/>
            <person name="Riley R."/>
        </authorList>
    </citation>
    <scope>NUCLEOTIDE SEQUENCE [LARGE SCALE GENOMIC DNA]</scope>
    <source>
        <strain evidence="2 3">FBCC195</strain>
    </source>
</reference>
<feature type="region of interest" description="Disordered" evidence="1">
    <location>
        <begin position="347"/>
        <end position="408"/>
    </location>
</feature>
<keyword evidence="3" id="KW-1185">Reference proteome</keyword>
<accession>A0A2R6NV25</accession>
<sequence>MSAPSSSKAKATASKVDQDGRATKKAATTVGKKAAAATVEMDVDATFTDQFSQWLQGAGAPGGTNWFYSRVWGDRRGTLTETEVALLLAAVRDTKDSRVLGVFHMLKNNIENQTVLAGQVQKSFQQGRIPSTSVSDDGFSIYWVRKNARVAGSKEKELLAVAKGGFRYHGVDFINFGAPVFFWPPALTDVYQDNLAVDASAMWIVTWEGNVGEKELDDIRAVIPAREIFAFRLFNRAGSPSTQWGIRAIGIPAGLKGTDVKIGNKVDLTWAPHCAFCGRGAPLETPHSHEQCPQIGVQNKFREQAGYYPIKVTDRGYIERLDVEIPEDLPKAIKGLRGRLEKVEGRLDKLEKPDKADDKKRKADAAPEASTATPKKKAKKDKKKKAKQGQGSGAAAPTNAKGKGKAST</sequence>
<name>A0A2R6NV25_9APHY</name>
<dbReference type="EMBL" id="MLYV02000802">
    <property type="protein sequence ID" value="PSR77304.1"/>
    <property type="molecule type" value="Genomic_DNA"/>
</dbReference>
<dbReference type="Proteomes" id="UP000186601">
    <property type="component" value="Unassembled WGS sequence"/>
</dbReference>
<protein>
    <submittedName>
        <fullName evidence="2">Uncharacterized protein</fullName>
    </submittedName>
</protein>
<organism evidence="2 3">
    <name type="scientific">Hermanssonia centrifuga</name>
    <dbReference type="NCBI Taxonomy" id="98765"/>
    <lineage>
        <taxon>Eukaryota</taxon>
        <taxon>Fungi</taxon>
        <taxon>Dikarya</taxon>
        <taxon>Basidiomycota</taxon>
        <taxon>Agaricomycotina</taxon>
        <taxon>Agaricomycetes</taxon>
        <taxon>Polyporales</taxon>
        <taxon>Meruliaceae</taxon>
        <taxon>Hermanssonia</taxon>
    </lineage>
</organism>